<evidence type="ECO:0000256" key="7">
    <source>
        <dbReference type="ARBA" id="ARBA00023065"/>
    </source>
</evidence>
<evidence type="ECO:0000256" key="3">
    <source>
        <dbReference type="ARBA" id="ARBA00022461"/>
    </source>
</evidence>
<reference evidence="12" key="1">
    <citation type="submission" date="2022-08" db="UniProtKB">
        <authorList>
            <consortium name="EnsemblMetazoa"/>
        </authorList>
    </citation>
    <scope>IDENTIFICATION</scope>
    <source>
        <strain evidence="12">05x7-T-G4-1.051#20</strain>
    </source>
</reference>
<keyword evidence="2 11" id="KW-0813">Transport</keyword>
<dbReference type="AlphaFoldDB" id="A0A8W8IWP5"/>
<accession>A0A8W8IWP5</accession>
<dbReference type="EnsemblMetazoa" id="G15893.1">
    <property type="protein sequence ID" value="G15893.1:cds"/>
    <property type="gene ID" value="G15893"/>
</dbReference>
<keyword evidence="4 11" id="KW-0812">Transmembrane</keyword>
<dbReference type="GO" id="GO:0016020">
    <property type="term" value="C:membrane"/>
    <property type="evidence" value="ECO:0007669"/>
    <property type="project" value="UniProtKB-SubCell"/>
</dbReference>
<dbReference type="InterPro" id="IPR001873">
    <property type="entry name" value="ENaC"/>
</dbReference>
<keyword evidence="13" id="KW-1185">Reference proteome</keyword>
<evidence type="ECO:0000256" key="6">
    <source>
        <dbReference type="ARBA" id="ARBA00023053"/>
    </source>
</evidence>
<proteinExistence type="inferred from homology"/>
<keyword evidence="8" id="KW-0472">Membrane</keyword>
<evidence type="ECO:0000256" key="1">
    <source>
        <dbReference type="ARBA" id="ARBA00004141"/>
    </source>
</evidence>
<comment type="similarity">
    <text evidence="11">Belongs to the amiloride-sensitive sodium channel (TC 1.A.6) family.</text>
</comment>
<dbReference type="Gene3D" id="1.10.287.770">
    <property type="entry name" value="YojJ-like"/>
    <property type="match status" value="1"/>
</dbReference>
<evidence type="ECO:0000313" key="13">
    <source>
        <dbReference type="Proteomes" id="UP000005408"/>
    </source>
</evidence>
<keyword evidence="6" id="KW-0915">Sodium</keyword>
<keyword evidence="10 11" id="KW-0407">Ion channel</keyword>
<evidence type="ECO:0000313" key="12">
    <source>
        <dbReference type="EnsemblMetazoa" id="G15893.1:cds"/>
    </source>
</evidence>
<evidence type="ECO:0000256" key="5">
    <source>
        <dbReference type="ARBA" id="ARBA00022989"/>
    </source>
</evidence>
<keyword evidence="9 11" id="KW-0739">Sodium transport</keyword>
<dbReference type="GO" id="GO:0005272">
    <property type="term" value="F:sodium channel activity"/>
    <property type="evidence" value="ECO:0007669"/>
    <property type="project" value="UniProtKB-KW"/>
</dbReference>
<evidence type="ECO:0000256" key="2">
    <source>
        <dbReference type="ARBA" id="ARBA00022448"/>
    </source>
</evidence>
<sequence length="80" mass="9221">MARADKEGLGYRFLSDIGGTLGLLLGASIRSFVELIELMVEILNYFRHKCLKEKTAVEKKRTHIPVKPVRMSRVKKKYLE</sequence>
<dbReference type="Pfam" id="PF00858">
    <property type="entry name" value="ASC"/>
    <property type="match status" value="1"/>
</dbReference>
<organism evidence="12 13">
    <name type="scientific">Magallana gigas</name>
    <name type="common">Pacific oyster</name>
    <name type="synonym">Crassostrea gigas</name>
    <dbReference type="NCBI Taxonomy" id="29159"/>
    <lineage>
        <taxon>Eukaryota</taxon>
        <taxon>Metazoa</taxon>
        <taxon>Spiralia</taxon>
        <taxon>Lophotrochozoa</taxon>
        <taxon>Mollusca</taxon>
        <taxon>Bivalvia</taxon>
        <taxon>Autobranchia</taxon>
        <taxon>Pteriomorphia</taxon>
        <taxon>Ostreida</taxon>
        <taxon>Ostreoidea</taxon>
        <taxon>Ostreidae</taxon>
        <taxon>Magallana</taxon>
    </lineage>
</organism>
<keyword evidence="3 11" id="KW-0894">Sodium channel</keyword>
<evidence type="ECO:0000256" key="8">
    <source>
        <dbReference type="ARBA" id="ARBA00023136"/>
    </source>
</evidence>
<comment type="subcellular location">
    <subcellularLocation>
        <location evidence="1">Membrane</location>
        <topology evidence="1">Multi-pass membrane protein</topology>
    </subcellularLocation>
</comment>
<keyword evidence="5" id="KW-1133">Transmembrane helix</keyword>
<keyword evidence="7 11" id="KW-0406">Ion transport</keyword>
<evidence type="ECO:0000256" key="11">
    <source>
        <dbReference type="RuleBase" id="RU000679"/>
    </source>
</evidence>
<dbReference type="Proteomes" id="UP000005408">
    <property type="component" value="Unassembled WGS sequence"/>
</dbReference>
<evidence type="ECO:0000256" key="4">
    <source>
        <dbReference type="ARBA" id="ARBA00022692"/>
    </source>
</evidence>
<protein>
    <submittedName>
        <fullName evidence="12">Uncharacterized protein</fullName>
    </submittedName>
</protein>
<evidence type="ECO:0000256" key="9">
    <source>
        <dbReference type="ARBA" id="ARBA00023201"/>
    </source>
</evidence>
<evidence type="ECO:0000256" key="10">
    <source>
        <dbReference type="ARBA" id="ARBA00023303"/>
    </source>
</evidence>
<name>A0A8W8IWP5_MAGGI</name>